<comment type="similarity">
    <text evidence="6">Belongs to the peptidase M48 family.</text>
</comment>
<evidence type="ECO:0000256" key="7">
    <source>
        <dbReference type="SAM" id="MobiDB-lite"/>
    </source>
</evidence>
<dbReference type="GO" id="GO:0004222">
    <property type="term" value="F:metalloendopeptidase activity"/>
    <property type="evidence" value="ECO:0007669"/>
    <property type="project" value="InterPro"/>
</dbReference>
<feature type="domain" description="Peptidase M48" evidence="9">
    <location>
        <begin position="75"/>
        <end position="258"/>
    </location>
</feature>
<dbReference type="EMBL" id="UGTJ01000001">
    <property type="protein sequence ID" value="SUB79501.1"/>
    <property type="molecule type" value="Genomic_DNA"/>
</dbReference>
<dbReference type="PROSITE" id="PS51257">
    <property type="entry name" value="PROKAR_LIPOPROTEIN"/>
    <property type="match status" value="1"/>
</dbReference>
<evidence type="ECO:0000256" key="4">
    <source>
        <dbReference type="ARBA" id="ARBA00022833"/>
    </source>
</evidence>
<dbReference type="InterPro" id="IPR051156">
    <property type="entry name" value="Mito/Outer_Membr_Metalloprot"/>
</dbReference>
<sequence>MKSIKYFVFTLLAVLVLSSCGTTQTVPVTGRQHRISVSDEQVLSLSRQEYTKYMASAKKSTDVQATQMVQRVGRRLANAVETYLRNNGFQSELKNFQWEFNLVQDKSANAFCMPGGKIVVYDGLFPYTKNETGLAIVLGHEIAHAVAKHSAEQLTKQQNQSIGTNIGANVIGIVTGSNTIGNIAGQVAGQYFSFRNLKYSRENELEADHMGLIFAAMAGYDPQQAVSFWQRMSAGNGNTNDLLSTHPSDAKRIAAIQREMPEALKYYRESTATTASVPVRKSAATNAADRRRTARR</sequence>
<proteinExistence type="inferred from homology"/>
<feature type="chain" id="PRO_5042944233" evidence="8">
    <location>
        <begin position="26"/>
        <end position="296"/>
    </location>
</feature>
<keyword evidence="4 6" id="KW-0862">Zinc</keyword>
<evidence type="ECO:0000313" key="11">
    <source>
        <dbReference type="Proteomes" id="UP000255283"/>
    </source>
</evidence>
<dbReference type="EC" id="3.4.24.-" evidence="10"/>
<dbReference type="Gene3D" id="3.30.2010.10">
    <property type="entry name" value="Metalloproteases ('zincins'), catalytic domain"/>
    <property type="match status" value="1"/>
</dbReference>
<dbReference type="Proteomes" id="UP000255283">
    <property type="component" value="Unassembled WGS sequence"/>
</dbReference>
<evidence type="ECO:0000313" key="10">
    <source>
        <dbReference type="EMBL" id="SUB79501.1"/>
    </source>
</evidence>
<dbReference type="AlphaFoldDB" id="A0AAQ1UGE1"/>
<dbReference type="InterPro" id="IPR001915">
    <property type="entry name" value="Peptidase_M48"/>
</dbReference>
<keyword evidence="8" id="KW-0732">Signal</keyword>
<dbReference type="PANTHER" id="PTHR22726">
    <property type="entry name" value="METALLOENDOPEPTIDASE OMA1"/>
    <property type="match status" value="1"/>
</dbReference>
<comment type="caution">
    <text evidence="10">The sequence shown here is derived from an EMBL/GenBank/DDBJ whole genome shotgun (WGS) entry which is preliminary data.</text>
</comment>
<dbReference type="Pfam" id="PF01435">
    <property type="entry name" value="Peptidase_M48"/>
    <property type="match status" value="1"/>
</dbReference>
<accession>A0AAQ1UGE1</accession>
<organism evidence="10 11">
    <name type="scientific">Segatella buccae</name>
    <dbReference type="NCBI Taxonomy" id="28126"/>
    <lineage>
        <taxon>Bacteria</taxon>
        <taxon>Pseudomonadati</taxon>
        <taxon>Bacteroidota</taxon>
        <taxon>Bacteroidia</taxon>
        <taxon>Bacteroidales</taxon>
        <taxon>Prevotellaceae</taxon>
        <taxon>Segatella</taxon>
    </lineage>
</organism>
<dbReference type="PANTHER" id="PTHR22726:SF24">
    <property type="entry name" value="M48 FAMILY METALLOPEPTIDASE"/>
    <property type="match status" value="1"/>
</dbReference>
<keyword evidence="3 6" id="KW-0378">Hydrolase</keyword>
<evidence type="ECO:0000256" key="2">
    <source>
        <dbReference type="ARBA" id="ARBA00022723"/>
    </source>
</evidence>
<comment type="cofactor">
    <cofactor evidence="6">
        <name>Zn(2+)</name>
        <dbReference type="ChEBI" id="CHEBI:29105"/>
    </cofactor>
    <text evidence="6">Binds 1 zinc ion per subunit.</text>
</comment>
<dbReference type="GO" id="GO:0051603">
    <property type="term" value="P:proteolysis involved in protein catabolic process"/>
    <property type="evidence" value="ECO:0007669"/>
    <property type="project" value="TreeGrafter"/>
</dbReference>
<evidence type="ECO:0000256" key="1">
    <source>
        <dbReference type="ARBA" id="ARBA00022670"/>
    </source>
</evidence>
<feature type="signal peptide" evidence="8">
    <location>
        <begin position="1"/>
        <end position="25"/>
    </location>
</feature>
<feature type="region of interest" description="Disordered" evidence="7">
    <location>
        <begin position="271"/>
        <end position="296"/>
    </location>
</feature>
<evidence type="ECO:0000256" key="6">
    <source>
        <dbReference type="RuleBase" id="RU003983"/>
    </source>
</evidence>
<evidence type="ECO:0000256" key="5">
    <source>
        <dbReference type="ARBA" id="ARBA00023049"/>
    </source>
</evidence>
<keyword evidence="1 6" id="KW-0645">Protease</keyword>
<dbReference type="GO" id="GO:0046872">
    <property type="term" value="F:metal ion binding"/>
    <property type="evidence" value="ECO:0007669"/>
    <property type="project" value="UniProtKB-KW"/>
</dbReference>
<gene>
    <name evidence="10" type="primary">yggG</name>
    <name evidence="10" type="ORF">NCTC13063_00767</name>
</gene>
<keyword evidence="2" id="KW-0479">Metal-binding</keyword>
<keyword evidence="5 6" id="KW-0482">Metalloprotease</keyword>
<evidence type="ECO:0000256" key="3">
    <source>
        <dbReference type="ARBA" id="ARBA00022801"/>
    </source>
</evidence>
<evidence type="ECO:0000256" key="8">
    <source>
        <dbReference type="SAM" id="SignalP"/>
    </source>
</evidence>
<dbReference type="GO" id="GO:0016020">
    <property type="term" value="C:membrane"/>
    <property type="evidence" value="ECO:0007669"/>
    <property type="project" value="TreeGrafter"/>
</dbReference>
<evidence type="ECO:0000259" key="9">
    <source>
        <dbReference type="Pfam" id="PF01435"/>
    </source>
</evidence>
<name>A0AAQ1UGE1_9BACT</name>
<reference evidence="10 11" key="1">
    <citation type="submission" date="2018-06" db="EMBL/GenBank/DDBJ databases">
        <authorList>
            <consortium name="Pathogen Informatics"/>
            <person name="Doyle S."/>
        </authorList>
    </citation>
    <scope>NUCLEOTIDE SEQUENCE [LARGE SCALE GENOMIC DNA]</scope>
    <source>
        <strain evidence="10 11">NCTC13063</strain>
    </source>
</reference>
<protein>
    <submittedName>
        <fullName evidence="10">Uncharacterized metalloprotease yggG</fullName>
        <ecNumber evidence="10">3.4.24.-</ecNumber>
    </submittedName>
</protein>
<dbReference type="RefSeq" id="WP_039857173.1">
    <property type="nucleotide sequence ID" value="NZ_DBFWLE010000018.1"/>
</dbReference>
<dbReference type="CDD" id="cd07331">
    <property type="entry name" value="M48C_Oma1_like"/>
    <property type="match status" value="1"/>
</dbReference>